<dbReference type="Proteomes" id="UP001208938">
    <property type="component" value="Unassembled WGS sequence"/>
</dbReference>
<evidence type="ECO:0000259" key="4">
    <source>
        <dbReference type="Pfam" id="PF04355"/>
    </source>
</evidence>
<dbReference type="InterPro" id="IPR007450">
    <property type="entry name" value="BamE_dom"/>
</dbReference>
<dbReference type="PROSITE" id="PS51257">
    <property type="entry name" value="PROKAR_LIPOPROTEIN"/>
    <property type="match status" value="1"/>
</dbReference>
<protein>
    <submittedName>
        <fullName evidence="5">Outer membrane protein assembly factor BamE</fullName>
    </submittedName>
</protein>
<evidence type="ECO:0000256" key="1">
    <source>
        <dbReference type="ARBA" id="ARBA00022729"/>
    </source>
</evidence>
<sequence length="155" mass="17029">MMDRANQTGKSLGRWALVPVMAVFVAACSPMMEYHGYAPTDTDLAEVTIGQDTRETVAQKVGQPGMGGVMEGSGWFYVQSDWRRRGWRAPEETDRQVVAISFDLRDRVSNIERFGLEDGEVISLSRRVTDSGPRPGVLSQVFRVLGQFSAASLGG</sequence>
<dbReference type="RefSeq" id="WP_264506184.1">
    <property type="nucleotide sequence ID" value="NZ_JAPDFL010000001.1"/>
</dbReference>
<proteinExistence type="predicted"/>
<feature type="transmembrane region" description="Helical" evidence="3">
    <location>
        <begin position="12"/>
        <end position="32"/>
    </location>
</feature>
<evidence type="ECO:0000256" key="3">
    <source>
        <dbReference type="SAM" id="Phobius"/>
    </source>
</evidence>
<keyword evidence="3" id="KW-0812">Transmembrane</keyword>
<feature type="domain" description="Outer membrane protein assembly factor BamE" evidence="4">
    <location>
        <begin position="36"/>
        <end position="111"/>
    </location>
</feature>
<keyword evidence="3" id="KW-1133">Transmembrane helix</keyword>
<gene>
    <name evidence="5" type="ORF">OKW52_13520</name>
</gene>
<evidence type="ECO:0000313" key="6">
    <source>
        <dbReference type="Proteomes" id="UP001208938"/>
    </source>
</evidence>
<evidence type="ECO:0000313" key="5">
    <source>
        <dbReference type="EMBL" id="MCW1933249.1"/>
    </source>
</evidence>
<comment type="caution">
    <text evidence="5">The sequence shown here is derived from an EMBL/GenBank/DDBJ whole genome shotgun (WGS) entry which is preliminary data.</text>
</comment>
<dbReference type="InterPro" id="IPR037873">
    <property type="entry name" value="BamE-like"/>
</dbReference>
<dbReference type="Gene3D" id="3.30.1450.10">
    <property type="match status" value="1"/>
</dbReference>
<keyword evidence="1" id="KW-0732">Signal</keyword>
<keyword evidence="2 3" id="KW-0472">Membrane</keyword>
<dbReference type="Pfam" id="PF04355">
    <property type="entry name" value="BamE"/>
    <property type="match status" value="1"/>
</dbReference>
<reference evidence="5 6" key="1">
    <citation type="submission" date="2022-10" db="EMBL/GenBank/DDBJ databases">
        <title>Pararhodobacter sp. nov., isolated from marine algae.</title>
        <authorList>
            <person name="Choi B.J."/>
            <person name="Kim J.M."/>
            <person name="Lee J.K."/>
            <person name="Choi D.G."/>
            <person name="Jeon C.O."/>
        </authorList>
    </citation>
    <scope>NUCLEOTIDE SEQUENCE [LARGE SCALE GENOMIC DNA]</scope>
    <source>
        <strain evidence="5 6">ZQ420</strain>
    </source>
</reference>
<evidence type="ECO:0000256" key="2">
    <source>
        <dbReference type="ARBA" id="ARBA00023136"/>
    </source>
</evidence>
<dbReference type="EMBL" id="JAPDFL010000001">
    <property type="protein sequence ID" value="MCW1933249.1"/>
    <property type="molecule type" value="Genomic_DNA"/>
</dbReference>
<organism evidence="5 6">
    <name type="scientific">Pararhodobacter zhoushanensis</name>
    <dbReference type="NCBI Taxonomy" id="2479545"/>
    <lineage>
        <taxon>Bacteria</taxon>
        <taxon>Pseudomonadati</taxon>
        <taxon>Pseudomonadota</taxon>
        <taxon>Alphaproteobacteria</taxon>
        <taxon>Rhodobacterales</taxon>
        <taxon>Paracoccaceae</taxon>
        <taxon>Pararhodobacter</taxon>
    </lineage>
</organism>
<accession>A0ABT3H0C5</accession>
<keyword evidence="6" id="KW-1185">Reference proteome</keyword>
<name>A0ABT3H0C5_9RHOB</name>